<dbReference type="Pfam" id="PF10099">
    <property type="entry name" value="RskA_C"/>
    <property type="match status" value="1"/>
</dbReference>
<feature type="domain" description="Anti-sigma K factor RskA C-terminal" evidence="12">
    <location>
        <begin position="97"/>
        <end position="229"/>
    </location>
</feature>
<evidence type="ECO:0000256" key="1">
    <source>
        <dbReference type="ARBA" id="ARBA00004162"/>
    </source>
</evidence>
<reference evidence="14 15" key="1">
    <citation type="submission" date="2021-01" db="EMBL/GenBank/DDBJ databases">
        <title>WGS of actinomycetes isolated from Thailand.</title>
        <authorList>
            <person name="Thawai C."/>
        </authorList>
    </citation>
    <scope>NUCLEOTIDE SEQUENCE [LARGE SCALE GENOMIC DNA]</scope>
    <source>
        <strain evidence="14 15">LPG 2</strain>
    </source>
</reference>
<feature type="transmembrane region" description="Helical" evidence="11">
    <location>
        <begin position="96"/>
        <end position="115"/>
    </location>
</feature>
<evidence type="ECO:0000259" key="12">
    <source>
        <dbReference type="Pfam" id="PF10099"/>
    </source>
</evidence>
<evidence type="ECO:0000256" key="7">
    <source>
        <dbReference type="ARBA" id="ARBA00023163"/>
    </source>
</evidence>
<keyword evidence="2" id="KW-1003">Cell membrane</keyword>
<dbReference type="Proteomes" id="UP000602198">
    <property type="component" value="Unassembled WGS sequence"/>
</dbReference>
<keyword evidence="15" id="KW-1185">Reference proteome</keyword>
<evidence type="ECO:0000256" key="4">
    <source>
        <dbReference type="ARBA" id="ARBA00022989"/>
    </source>
</evidence>
<gene>
    <name evidence="14" type="ORF">JK358_22400</name>
</gene>
<accession>A0ABS1MBM0</accession>
<dbReference type="Gene3D" id="1.10.10.1320">
    <property type="entry name" value="Anti-sigma factor, zinc-finger domain"/>
    <property type="match status" value="1"/>
</dbReference>
<evidence type="ECO:0000313" key="14">
    <source>
        <dbReference type="EMBL" id="MBL1077154.1"/>
    </source>
</evidence>
<comment type="caution">
    <text evidence="14">The sequence shown here is derived from an EMBL/GenBank/DDBJ whole genome shotgun (WGS) entry which is preliminary data.</text>
</comment>
<feature type="domain" description="Anti-sigma-K factor RskA N-terminal" evidence="13">
    <location>
        <begin position="10"/>
        <end position="57"/>
    </location>
</feature>
<organism evidence="14 15">
    <name type="scientific">Nocardia acididurans</name>
    <dbReference type="NCBI Taxonomy" id="2802282"/>
    <lineage>
        <taxon>Bacteria</taxon>
        <taxon>Bacillati</taxon>
        <taxon>Actinomycetota</taxon>
        <taxon>Actinomycetes</taxon>
        <taxon>Mycobacteriales</taxon>
        <taxon>Nocardiaceae</taxon>
        <taxon>Nocardia</taxon>
    </lineage>
</organism>
<evidence type="ECO:0000256" key="10">
    <source>
        <dbReference type="SAM" id="MobiDB-lite"/>
    </source>
</evidence>
<proteinExistence type="predicted"/>
<dbReference type="PANTHER" id="PTHR37461:SF1">
    <property type="entry name" value="ANTI-SIGMA-K FACTOR RSKA"/>
    <property type="match status" value="1"/>
</dbReference>
<dbReference type="RefSeq" id="WP_201949863.1">
    <property type="nucleotide sequence ID" value="NZ_JAERRJ010000008.1"/>
</dbReference>
<evidence type="ECO:0000256" key="2">
    <source>
        <dbReference type="ARBA" id="ARBA00022475"/>
    </source>
</evidence>
<keyword evidence="4 11" id="KW-1133">Transmembrane helix</keyword>
<dbReference type="InterPro" id="IPR018764">
    <property type="entry name" value="RskA_C"/>
</dbReference>
<comment type="subcellular location">
    <subcellularLocation>
        <location evidence="1">Cell membrane</location>
        <topology evidence="1">Single-pass membrane protein</topology>
    </subcellularLocation>
</comment>
<sequence>MPDIHPHEDLLELAFPYALDALDDTDRRAVEHLLDRADDATAAEFRATVRELRETLADMTTVDAVPAPPSVEAALLRALDERTTLDRSPSRVLRRLAAAAAVVVAIGIGVGITVARNNSPAPAEITAERVITHGDTRTSTTPVTGGGTMTVHTSRELGAATVAFDAVPAAPDGRVYQMWLIPPNGTPRSAGVLATLPTDTSPMLVRTGDADQVAMSTEPPGGSPAPTDPRVLAPLR</sequence>
<protein>
    <recommendedName>
        <fullName evidence="9">Regulator of SigK</fullName>
    </recommendedName>
    <alternativeName>
        <fullName evidence="8">Sigma-K anti-sigma factor RskA</fullName>
    </alternativeName>
</protein>
<dbReference type="PANTHER" id="PTHR37461">
    <property type="entry name" value="ANTI-SIGMA-K FACTOR RSKA"/>
    <property type="match status" value="1"/>
</dbReference>
<keyword evidence="3 11" id="KW-0812">Transmembrane</keyword>
<keyword evidence="5" id="KW-0805">Transcription regulation</keyword>
<name>A0ABS1MBM0_9NOCA</name>
<evidence type="ECO:0000256" key="5">
    <source>
        <dbReference type="ARBA" id="ARBA00023015"/>
    </source>
</evidence>
<keyword evidence="7" id="KW-0804">Transcription</keyword>
<dbReference type="InterPro" id="IPR053877">
    <property type="entry name" value="RskA_N"/>
</dbReference>
<dbReference type="EMBL" id="JAERRJ010000008">
    <property type="protein sequence ID" value="MBL1077154.1"/>
    <property type="molecule type" value="Genomic_DNA"/>
</dbReference>
<dbReference type="InterPro" id="IPR051474">
    <property type="entry name" value="Anti-sigma-K/W_factor"/>
</dbReference>
<evidence type="ECO:0000256" key="9">
    <source>
        <dbReference type="ARBA" id="ARBA00030803"/>
    </source>
</evidence>
<evidence type="ECO:0000259" key="13">
    <source>
        <dbReference type="Pfam" id="PF22618"/>
    </source>
</evidence>
<dbReference type="Pfam" id="PF22618">
    <property type="entry name" value="RskA_N"/>
    <property type="match status" value="1"/>
</dbReference>
<evidence type="ECO:0000313" key="15">
    <source>
        <dbReference type="Proteomes" id="UP000602198"/>
    </source>
</evidence>
<evidence type="ECO:0000256" key="6">
    <source>
        <dbReference type="ARBA" id="ARBA00023136"/>
    </source>
</evidence>
<dbReference type="InterPro" id="IPR041916">
    <property type="entry name" value="Anti_sigma_zinc_sf"/>
</dbReference>
<evidence type="ECO:0000256" key="8">
    <source>
        <dbReference type="ARBA" id="ARBA00029829"/>
    </source>
</evidence>
<keyword evidence="6 11" id="KW-0472">Membrane</keyword>
<evidence type="ECO:0000256" key="11">
    <source>
        <dbReference type="SAM" id="Phobius"/>
    </source>
</evidence>
<evidence type="ECO:0000256" key="3">
    <source>
        <dbReference type="ARBA" id="ARBA00022692"/>
    </source>
</evidence>
<feature type="region of interest" description="Disordered" evidence="10">
    <location>
        <begin position="209"/>
        <end position="236"/>
    </location>
</feature>